<comment type="caution">
    <text evidence="1">The sequence shown here is derived from an EMBL/GenBank/DDBJ whole genome shotgun (WGS) entry which is preliminary data.</text>
</comment>
<keyword evidence="2" id="KW-1185">Reference proteome</keyword>
<gene>
    <name evidence="1" type="ORF">GPAL_2077</name>
</gene>
<sequence>MKPEKTSFELLSVTDISVELNKRSIPIRIYNPSEGKCKPVIIYVHVAWCMRGGR</sequence>
<name>K6ZJ78_9ALTE</name>
<evidence type="ECO:0000313" key="2">
    <source>
        <dbReference type="Proteomes" id="UP000006251"/>
    </source>
</evidence>
<dbReference type="AlphaFoldDB" id="K6ZJ78"/>
<organism evidence="1 2">
    <name type="scientific">Brumicola pallidula DSM 14239 = ACAM 615</name>
    <dbReference type="NCBI Taxonomy" id="1121922"/>
    <lineage>
        <taxon>Bacteria</taxon>
        <taxon>Pseudomonadati</taxon>
        <taxon>Pseudomonadota</taxon>
        <taxon>Gammaproteobacteria</taxon>
        <taxon>Alteromonadales</taxon>
        <taxon>Alteromonadaceae</taxon>
        <taxon>Brumicola</taxon>
    </lineage>
</organism>
<accession>K6ZJ78</accession>
<dbReference type="Proteomes" id="UP000006251">
    <property type="component" value="Unassembled WGS sequence"/>
</dbReference>
<reference evidence="2" key="1">
    <citation type="journal article" date="2014" name="Environ. Microbiol.">
        <title>Comparative genomics of the marine bacterial genus Glaciecola reveals the high degree of genomic diversity and genomic characteristic for cold adaptation.</title>
        <authorList>
            <person name="Qin Q.L."/>
            <person name="Xie B.B."/>
            <person name="Yu Y."/>
            <person name="Shu Y.L."/>
            <person name="Rong J.C."/>
            <person name="Zhang Y.J."/>
            <person name="Zhao D.L."/>
            <person name="Chen X.L."/>
            <person name="Zhang X.Y."/>
            <person name="Chen B."/>
            <person name="Zhou B.C."/>
            <person name="Zhang Y.Z."/>
        </authorList>
    </citation>
    <scope>NUCLEOTIDE SEQUENCE [LARGE SCALE GENOMIC DNA]</scope>
    <source>
        <strain evidence="2">ACAM 615</strain>
    </source>
</reference>
<protein>
    <submittedName>
        <fullName evidence="1">Uncharacterized protein</fullName>
    </submittedName>
</protein>
<dbReference type="EMBL" id="BAEQ01000036">
    <property type="protein sequence ID" value="GAC28938.1"/>
    <property type="molecule type" value="Genomic_DNA"/>
</dbReference>
<proteinExistence type="predicted"/>
<evidence type="ECO:0000313" key="1">
    <source>
        <dbReference type="EMBL" id="GAC28938.1"/>
    </source>
</evidence>